<feature type="domain" description="C2H2-type" evidence="13">
    <location>
        <begin position="426"/>
        <end position="453"/>
    </location>
</feature>
<evidence type="ECO:0000313" key="14">
    <source>
        <dbReference type="Proteomes" id="UP000694845"/>
    </source>
</evidence>
<evidence type="ECO:0000256" key="3">
    <source>
        <dbReference type="ARBA" id="ARBA00022723"/>
    </source>
</evidence>
<evidence type="ECO:0000256" key="7">
    <source>
        <dbReference type="ARBA" id="ARBA00023015"/>
    </source>
</evidence>
<comment type="similarity">
    <text evidence="2">Belongs to the krueppel C2H2-type zinc-finger protein family.</text>
</comment>
<evidence type="ECO:0000256" key="10">
    <source>
        <dbReference type="ARBA" id="ARBA00023242"/>
    </source>
</evidence>
<evidence type="ECO:0000256" key="1">
    <source>
        <dbReference type="ARBA" id="ARBA00004123"/>
    </source>
</evidence>
<keyword evidence="10" id="KW-0539">Nucleus</keyword>
<dbReference type="FunFam" id="3.30.160.60:FF:000110">
    <property type="entry name" value="Zinc finger protein-like"/>
    <property type="match status" value="1"/>
</dbReference>
<proteinExistence type="inferred from homology"/>
<keyword evidence="14" id="KW-1185">Reference proteome</keyword>
<dbReference type="Gene3D" id="3.30.160.60">
    <property type="entry name" value="Classic Zinc Finger"/>
    <property type="match status" value="5"/>
</dbReference>
<keyword evidence="3" id="KW-0479">Metal-binding</keyword>
<dbReference type="FunFam" id="3.30.160.60:FF:001480">
    <property type="entry name" value="Si:cabz01071911.3"/>
    <property type="match status" value="1"/>
</dbReference>
<feature type="domain" description="C2H2-type" evidence="13">
    <location>
        <begin position="370"/>
        <end position="397"/>
    </location>
</feature>
<evidence type="ECO:0000256" key="4">
    <source>
        <dbReference type="ARBA" id="ARBA00022737"/>
    </source>
</evidence>
<dbReference type="Pfam" id="PF00096">
    <property type="entry name" value="zf-C2H2"/>
    <property type="match status" value="5"/>
</dbReference>
<keyword evidence="5 11" id="KW-0863">Zinc-finger</keyword>
<dbReference type="FunFam" id="3.30.160.60:FF:000310">
    <property type="entry name" value="GLIS family zinc finger 2"/>
    <property type="match status" value="1"/>
</dbReference>
<evidence type="ECO:0000256" key="12">
    <source>
        <dbReference type="SAM" id="MobiDB-lite"/>
    </source>
</evidence>
<gene>
    <name evidence="15" type="primary">LOC110979838</name>
</gene>
<dbReference type="SUPFAM" id="SSF57667">
    <property type="entry name" value="beta-beta-alpha zinc fingers"/>
    <property type="match status" value="3"/>
</dbReference>
<evidence type="ECO:0000256" key="2">
    <source>
        <dbReference type="ARBA" id="ARBA00006991"/>
    </source>
</evidence>
<dbReference type="FunFam" id="3.30.160.60:FF:002343">
    <property type="entry name" value="Zinc finger protein 33A"/>
    <property type="match status" value="1"/>
</dbReference>
<dbReference type="PROSITE" id="PS50157">
    <property type="entry name" value="ZINC_FINGER_C2H2_2"/>
    <property type="match status" value="5"/>
</dbReference>
<dbReference type="OMA" id="ILCPKSH"/>
<dbReference type="InterPro" id="IPR036236">
    <property type="entry name" value="Znf_C2H2_sf"/>
</dbReference>
<keyword evidence="9" id="KW-0804">Transcription</keyword>
<evidence type="ECO:0000256" key="8">
    <source>
        <dbReference type="ARBA" id="ARBA00023125"/>
    </source>
</evidence>
<evidence type="ECO:0000256" key="5">
    <source>
        <dbReference type="ARBA" id="ARBA00022771"/>
    </source>
</evidence>
<evidence type="ECO:0000259" key="13">
    <source>
        <dbReference type="PROSITE" id="PS50157"/>
    </source>
</evidence>
<sequence>MESCFFSAPIESARNGIENVYRSWTTGGSGDEQRRAGLAGPVASLTHVELDSRSTVTSTYSYACPQSVNNLSLRKDESPNCGDYFSNSSQHLFGLSRSALPVGGKPPAVLSANLPHQPVTSSPTLHRPTPASVHASAFSQSVPRSPTKWPPPGSAVSHFPSQAETDSTTAAAHAHRSPCTGEWQYTAHQAGYPTYHQLNSSGCLGGFGAPPRDHFACSTGTSSALDEIHRGREGGGCTMSTSPCTACGDILCPKSHPIYPSELNAPCPRSPSQSAVAIRPCSSLSFPSYAAAPPPPTIGTAESDALMRYRWPATAPVYFYSKLMSAGKQEGLGGVGVGVSTSPTGATSGSNDRASKPAKQQANYRSKGNNLCNICGKSYARPSTLKTHLRTHSGEKPYRCPTCNKAFSQTANLTAHMRTHSGEKPFQCGVCHRQFSQSSSVTTHMRTHSGERPYRCAYCKKAFADSSTLTKHLRIHSGEKPYQCSMCLLRFSQSGNLTRHMKIHQHV</sequence>
<dbReference type="InterPro" id="IPR050331">
    <property type="entry name" value="Zinc_finger"/>
</dbReference>
<feature type="domain" description="C2H2-type" evidence="13">
    <location>
        <begin position="482"/>
        <end position="507"/>
    </location>
</feature>
<feature type="region of interest" description="Disordered" evidence="12">
    <location>
        <begin position="343"/>
        <end position="363"/>
    </location>
</feature>
<keyword evidence="7" id="KW-0805">Transcription regulation</keyword>
<dbReference type="PANTHER" id="PTHR16515:SF49">
    <property type="entry name" value="GASTRULA ZINC FINGER PROTEIN XLCGF49.1-LIKE-RELATED"/>
    <property type="match status" value="1"/>
</dbReference>
<dbReference type="GO" id="GO:0008270">
    <property type="term" value="F:zinc ion binding"/>
    <property type="evidence" value="ECO:0007669"/>
    <property type="project" value="UniProtKB-KW"/>
</dbReference>
<feature type="domain" description="C2H2-type" evidence="13">
    <location>
        <begin position="454"/>
        <end position="481"/>
    </location>
</feature>
<accession>A0A8B7YEF1</accession>
<dbReference type="AlphaFoldDB" id="A0A8B7YEF1"/>
<dbReference type="GO" id="GO:0003677">
    <property type="term" value="F:DNA binding"/>
    <property type="evidence" value="ECO:0007669"/>
    <property type="project" value="UniProtKB-KW"/>
</dbReference>
<dbReference type="Proteomes" id="UP000694845">
    <property type="component" value="Unplaced"/>
</dbReference>
<dbReference type="PROSITE" id="PS00028">
    <property type="entry name" value="ZINC_FINGER_C2H2_1"/>
    <property type="match status" value="5"/>
</dbReference>
<dbReference type="FunFam" id="3.30.160.60:FF:000096">
    <property type="entry name" value="Zinc finger and BTB domain-containing protein 18 isoform 1"/>
    <property type="match status" value="1"/>
</dbReference>
<protein>
    <submittedName>
        <fullName evidence="15">Protein glass-like</fullName>
    </submittedName>
</protein>
<evidence type="ECO:0000256" key="11">
    <source>
        <dbReference type="PROSITE-ProRule" id="PRU00042"/>
    </source>
</evidence>
<dbReference type="PANTHER" id="PTHR16515">
    <property type="entry name" value="PR DOMAIN ZINC FINGER PROTEIN"/>
    <property type="match status" value="1"/>
</dbReference>
<keyword evidence="8" id="KW-0238">DNA-binding</keyword>
<dbReference type="GeneID" id="110979838"/>
<dbReference type="InterPro" id="IPR013087">
    <property type="entry name" value="Znf_C2H2_type"/>
</dbReference>
<dbReference type="KEGG" id="aplc:110979838"/>
<evidence type="ECO:0000313" key="15">
    <source>
        <dbReference type="RefSeq" id="XP_022091634.1"/>
    </source>
</evidence>
<evidence type="ECO:0000256" key="9">
    <source>
        <dbReference type="ARBA" id="ARBA00023163"/>
    </source>
</evidence>
<comment type="subcellular location">
    <subcellularLocation>
        <location evidence="1">Nucleus</location>
    </subcellularLocation>
</comment>
<feature type="domain" description="C2H2-type" evidence="13">
    <location>
        <begin position="398"/>
        <end position="425"/>
    </location>
</feature>
<dbReference type="SMART" id="SM00355">
    <property type="entry name" value="ZnF_C2H2"/>
    <property type="match status" value="5"/>
</dbReference>
<name>A0A8B7YEF1_ACAPL</name>
<dbReference type="OrthoDB" id="8113227at2759"/>
<feature type="region of interest" description="Disordered" evidence="12">
    <location>
        <begin position="118"/>
        <end position="175"/>
    </location>
</feature>
<keyword evidence="4" id="KW-0677">Repeat</keyword>
<dbReference type="RefSeq" id="XP_022091634.1">
    <property type="nucleotide sequence ID" value="XM_022235942.1"/>
</dbReference>
<keyword evidence="6" id="KW-0862">Zinc</keyword>
<evidence type="ECO:0000256" key="6">
    <source>
        <dbReference type="ARBA" id="ARBA00022833"/>
    </source>
</evidence>
<organism evidence="14 15">
    <name type="scientific">Acanthaster planci</name>
    <name type="common">Crown-of-thorns starfish</name>
    <dbReference type="NCBI Taxonomy" id="133434"/>
    <lineage>
        <taxon>Eukaryota</taxon>
        <taxon>Metazoa</taxon>
        <taxon>Echinodermata</taxon>
        <taxon>Eleutherozoa</taxon>
        <taxon>Asterozoa</taxon>
        <taxon>Asteroidea</taxon>
        <taxon>Valvatacea</taxon>
        <taxon>Valvatida</taxon>
        <taxon>Acanthasteridae</taxon>
        <taxon>Acanthaster</taxon>
    </lineage>
</organism>
<feature type="compositionally biased region" description="Polar residues" evidence="12">
    <location>
        <begin position="159"/>
        <end position="170"/>
    </location>
</feature>
<dbReference type="GO" id="GO:0005634">
    <property type="term" value="C:nucleus"/>
    <property type="evidence" value="ECO:0007669"/>
    <property type="project" value="UniProtKB-SubCell"/>
</dbReference>
<reference evidence="15" key="1">
    <citation type="submission" date="2025-08" db="UniProtKB">
        <authorList>
            <consortium name="RefSeq"/>
        </authorList>
    </citation>
    <scope>IDENTIFICATION</scope>
</reference>
<dbReference type="GO" id="GO:0010468">
    <property type="term" value="P:regulation of gene expression"/>
    <property type="evidence" value="ECO:0007669"/>
    <property type="project" value="TreeGrafter"/>
</dbReference>